<dbReference type="PROSITE" id="PS51166">
    <property type="entry name" value="CBM20"/>
    <property type="match status" value="1"/>
</dbReference>
<dbReference type="InterPro" id="IPR013784">
    <property type="entry name" value="Carb-bd-like_fold"/>
</dbReference>
<dbReference type="Proteomes" id="UP000815325">
    <property type="component" value="Unassembled WGS sequence"/>
</dbReference>
<feature type="region of interest" description="Disordered" evidence="1">
    <location>
        <begin position="307"/>
        <end position="329"/>
    </location>
</feature>
<dbReference type="InterPro" id="IPR002044">
    <property type="entry name" value="CBM20"/>
</dbReference>
<evidence type="ECO:0000256" key="2">
    <source>
        <dbReference type="SAM" id="Phobius"/>
    </source>
</evidence>
<keyword evidence="2" id="KW-0812">Transmembrane</keyword>
<dbReference type="InterPro" id="IPR013783">
    <property type="entry name" value="Ig-like_fold"/>
</dbReference>
<dbReference type="Gene3D" id="2.60.40.10">
    <property type="entry name" value="Immunoglobulins"/>
    <property type="match status" value="1"/>
</dbReference>
<evidence type="ECO:0000259" key="3">
    <source>
        <dbReference type="PROSITE" id="PS51166"/>
    </source>
</evidence>
<keyword evidence="2" id="KW-1133">Transmembrane helix</keyword>
<dbReference type="SUPFAM" id="SSF49452">
    <property type="entry name" value="Starch-binding domain-like"/>
    <property type="match status" value="1"/>
</dbReference>
<feature type="compositionally biased region" description="Low complexity" evidence="1">
    <location>
        <begin position="229"/>
        <end position="278"/>
    </location>
</feature>
<evidence type="ECO:0000313" key="5">
    <source>
        <dbReference type="Proteomes" id="UP000815325"/>
    </source>
</evidence>
<organism evidence="4 5">
    <name type="scientific">Dunaliella salina</name>
    <name type="common">Green alga</name>
    <name type="synonym">Protococcus salinus</name>
    <dbReference type="NCBI Taxonomy" id="3046"/>
    <lineage>
        <taxon>Eukaryota</taxon>
        <taxon>Viridiplantae</taxon>
        <taxon>Chlorophyta</taxon>
        <taxon>core chlorophytes</taxon>
        <taxon>Chlorophyceae</taxon>
        <taxon>CS clade</taxon>
        <taxon>Chlamydomonadales</taxon>
        <taxon>Dunaliellaceae</taxon>
        <taxon>Dunaliella</taxon>
    </lineage>
</organism>
<feature type="region of interest" description="Disordered" evidence="1">
    <location>
        <begin position="165"/>
        <end position="191"/>
    </location>
</feature>
<dbReference type="PANTHER" id="PTHR15048">
    <property type="entry name" value="STARCH-BINDING DOMAIN-CONTAINING PROTEIN 1"/>
    <property type="match status" value="1"/>
</dbReference>
<dbReference type="CDD" id="cd05467">
    <property type="entry name" value="CBM20"/>
    <property type="match status" value="1"/>
</dbReference>
<reference evidence="4" key="1">
    <citation type="submission" date="2017-08" db="EMBL/GenBank/DDBJ databases">
        <authorList>
            <person name="Polle J.E."/>
            <person name="Barry K."/>
            <person name="Cushman J."/>
            <person name="Schmutz J."/>
            <person name="Tran D."/>
            <person name="Hathwaick L.T."/>
            <person name="Yim W.C."/>
            <person name="Jenkins J."/>
            <person name="Mckie-Krisberg Z.M."/>
            <person name="Prochnik S."/>
            <person name="Lindquist E."/>
            <person name="Dockter R.B."/>
            <person name="Adam C."/>
            <person name="Molina H."/>
            <person name="Bunkerborg J."/>
            <person name="Jin E."/>
            <person name="Buchheim M."/>
            <person name="Magnuson J."/>
        </authorList>
    </citation>
    <scope>NUCLEOTIDE SEQUENCE</scope>
    <source>
        <strain evidence="4">CCAP 19/18</strain>
    </source>
</reference>
<feature type="transmembrane region" description="Helical" evidence="2">
    <location>
        <begin position="283"/>
        <end position="303"/>
    </location>
</feature>
<keyword evidence="2" id="KW-0472">Membrane</keyword>
<evidence type="ECO:0000256" key="1">
    <source>
        <dbReference type="SAM" id="MobiDB-lite"/>
    </source>
</evidence>
<evidence type="ECO:0000313" key="4">
    <source>
        <dbReference type="EMBL" id="KAF5827058.1"/>
    </source>
</evidence>
<name>A0ABQ7FXH4_DUNSA</name>
<dbReference type="EMBL" id="MU070607">
    <property type="protein sequence ID" value="KAF5827058.1"/>
    <property type="molecule type" value="Genomic_DNA"/>
</dbReference>
<comment type="caution">
    <text evidence="4">The sequence shown here is derived from an EMBL/GenBank/DDBJ whole genome shotgun (WGS) entry which is preliminary data.</text>
</comment>
<keyword evidence="5" id="KW-1185">Reference proteome</keyword>
<dbReference type="Pfam" id="PF00686">
    <property type="entry name" value="CBM_20"/>
    <property type="match status" value="1"/>
</dbReference>
<gene>
    <name evidence="4" type="ORF">DUNSADRAFT_1427</name>
</gene>
<feature type="domain" description="CBM20" evidence="3">
    <location>
        <begin position="47"/>
        <end position="158"/>
    </location>
</feature>
<protein>
    <recommendedName>
        <fullName evidence="3">CBM20 domain-containing protein</fullName>
    </recommendedName>
</protein>
<dbReference type="PANTHER" id="PTHR15048:SF0">
    <property type="entry name" value="STARCH-BINDING DOMAIN-CONTAINING PROTEIN 1"/>
    <property type="match status" value="1"/>
</dbReference>
<proteinExistence type="predicted"/>
<feature type="region of interest" description="Disordered" evidence="1">
    <location>
        <begin position="217"/>
        <end position="279"/>
    </location>
</feature>
<sequence length="329" mass="34699">MNQSLHKAPFRACGSWSHQGRPFCQLPHPTTYIFRRRLAASQASSETTTSPSVEAPSNCVLANFSVQGKVAFGEWLRLVGSSDEFGRWGPLEGPLLRWNEGDVWKASIPLPCDLDKLEFKVVVCHENGGNPRWEPVPNRILEVPNEPGILDHSCVWGSMDGSTSSFTPSFAGSQEHELQESPTPPTVMSALPSLGTVEPAQAPGTEEPAHASPISLHVSHEEPSAQGDPQLTPSAASSTPSAAQPSTLSAAQSTPSAAPSTPSTSLQDTTSTSEPSSSNEGKFNLFGLAATALAAVLLVVALGEVSTSVDKQRKATASPSPQEQVLSKS</sequence>
<dbReference type="SMART" id="SM01065">
    <property type="entry name" value="CBM_2"/>
    <property type="match status" value="1"/>
</dbReference>
<accession>A0ABQ7FXH4</accession>